<feature type="domain" description="N,N-dimethylformamidase beta subunit-like C-terminal" evidence="1">
    <location>
        <begin position="267"/>
        <end position="698"/>
    </location>
</feature>
<dbReference type="Pfam" id="PF20254">
    <property type="entry name" value="DMFA2_C"/>
    <property type="match status" value="1"/>
</dbReference>
<dbReference type="InterPro" id="IPR013320">
    <property type="entry name" value="ConA-like_dom_sf"/>
</dbReference>
<sequence>MDIQAYFEEWSRRPGETVRMAISTPYPSVRATLVRLVSGPGQGETVEGRTVDFSSALDATVPGRVQSTAIGSYAQLPLRAAIAGGAVSVHCWAWPTVPEREAPQTIWSLGEIALLIASGAIQLRSRDETILSIEQALVARNWYSIVATIANGQALIDLQRIGGKVGAHRVATAKTSAEVSATTLTLAGSGIDSIGSPLKPYNGKIDSPALYLTGLASQIVAALHAGKHPEAKPWASWALDRDFAAEAIAPAFPGGRPGRLFNGAERGVTGRNWDGRSDSFLEVPGQYCALQFHDDDMVDSNWDYDLAFQLPETLSSGVYAVRVDAGGSRNHFPLFVRGKTGGGAPVLFLAPTNTYLAYANDHLASLDFSSVMPHDKVVPADEEYLFAHREPGRSCYDRHGDGTPVRYSSRRRPLFNVRPGFPNWLTGSYRHFPVDMYIIEWLEHVGIGYEVATDEDLEREGRALLDRHAVVVTGSHPEYWTRAGLDIVDGYLNEGGRVMYLGGNGFYWVTSRYADKPSVIEVRRDNSGTRCWDAPYGERTHVATSELGGIWRSRGRGPNRMLGVGFASEGWSKGCGYRRLDASYDSPAAKFFDGVPEDVVGDYGHVLGGAVGDEVDRFDIALGSPEHAYVLGTSTGLGNEYQLVIEDMTLSMPDQGGAQRPDMVRADMVLFPIDGGGCVFSVGSITYGGALAWNGCDNGLSRLTANVLTAFASREPVF</sequence>
<evidence type="ECO:0000259" key="1">
    <source>
        <dbReference type="Pfam" id="PF20254"/>
    </source>
</evidence>
<protein>
    <submittedName>
        <fullName evidence="2">N,N-dimethylformamidase</fullName>
    </submittedName>
</protein>
<name>A0A1M5Q8G4_9BRAD</name>
<gene>
    <name evidence="2" type="ORF">SAMN05444169_5769</name>
</gene>
<dbReference type="SUPFAM" id="SSF49899">
    <property type="entry name" value="Concanavalin A-like lectins/glucanases"/>
    <property type="match status" value="1"/>
</dbReference>
<accession>A0A1M5Q8G4</accession>
<dbReference type="EMBL" id="LT670818">
    <property type="protein sequence ID" value="SHH10464.1"/>
    <property type="molecule type" value="Genomic_DNA"/>
</dbReference>
<reference evidence="2 3" key="1">
    <citation type="submission" date="2016-11" db="EMBL/GenBank/DDBJ databases">
        <authorList>
            <person name="Jaros S."/>
            <person name="Januszkiewicz K."/>
            <person name="Wedrychowicz H."/>
        </authorList>
    </citation>
    <scope>NUCLEOTIDE SEQUENCE [LARGE SCALE GENOMIC DNA]</scope>
    <source>
        <strain evidence="2 3">GAS242</strain>
    </source>
</reference>
<dbReference type="RefSeq" id="WP_154073472.1">
    <property type="nucleotide sequence ID" value="NZ_LT670818.1"/>
</dbReference>
<dbReference type="Proteomes" id="UP000190675">
    <property type="component" value="Chromosome I"/>
</dbReference>
<dbReference type="InterPro" id="IPR046540">
    <property type="entry name" value="DMFA2_C"/>
</dbReference>
<dbReference type="OrthoDB" id="505641at2"/>
<proteinExistence type="predicted"/>
<dbReference type="AlphaFoldDB" id="A0A1M5Q8G4"/>
<evidence type="ECO:0000313" key="2">
    <source>
        <dbReference type="EMBL" id="SHH10464.1"/>
    </source>
</evidence>
<evidence type="ECO:0000313" key="3">
    <source>
        <dbReference type="Proteomes" id="UP000190675"/>
    </source>
</evidence>
<organism evidence="2 3">
    <name type="scientific">Bradyrhizobium erythrophlei</name>
    <dbReference type="NCBI Taxonomy" id="1437360"/>
    <lineage>
        <taxon>Bacteria</taxon>
        <taxon>Pseudomonadati</taxon>
        <taxon>Pseudomonadota</taxon>
        <taxon>Alphaproteobacteria</taxon>
        <taxon>Hyphomicrobiales</taxon>
        <taxon>Nitrobacteraceae</taxon>
        <taxon>Bradyrhizobium</taxon>
    </lineage>
</organism>